<proteinExistence type="predicted"/>
<gene>
    <name evidence="2" type="ORF">Vbra_10297</name>
</gene>
<dbReference type="VEuPathDB" id="CryptoDB:Vbra_10297"/>
<accession>A0A0G4GTM5</accession>
<dbReference type="EMBL" id="CDMY01000802">
    <property type="protein sequence ID" value="CEM34070.1"/>
    <property type="molecule type" value="Genomic_DNA"/>
</dbReference>
<evidence type="ECO:0000256" key="1">
    <source>
        <dbReference type="SAM" id="Phobius"/>
    </source>
</evidence>
<keyword evidence="1" id="KW-0472">Membrane</keyword>
<name>A0A0G4GTM5_VITBC</name>
<organism evidence="2 3">
    <name type="scientific">Vitrella brassicaformis (strain CCMP3155)</name>
    <dbReference type="NCBI Taxonomy" id="1169540"/>
    <lineage>
        <taxon>Eukaryota</taxon>
        <taxon>Sar</taxon>
        <taxon>Alveolata</taxon>
        <taxon>Colpodellida</taxon>
        <taxon>Vitrellaceae</taxon>
        <taxon>Vitrella</taxon>
    </lineage>
</organism>
<dbReference type="InParanoid" id="A0A0G4GTM5"/>
<keyword evidence="3" id="KW-1185">Reference proteome</keyword>
<keyword evidence="1" id="KW-0812">Transmembrane</keyword>
<dbReference type="AlphaFoldDB" id="A0A0G4GTM5"/>
<protein>
    <submittedName>
        <fullName evidence="2">Uncharacterized protein</fullName>
    </submittedName>
</protein>
<sequence length="428" mass="46367">MTEGDSHSRDQSTPLIEGLRSLAPSSPRVMTLEEAADRLVRADKTINWLTRALLAVSSFGLICVAVGIVAIVAIVAGWPIHGSRAAVQLQVTTATCQDVRSTLAEMIEEKFVSLTEALHRQISTQLLEPSRSEVLGKTPHVEQTIAANKTAAESNTQELSEAFGKGEKEQTATDASILAPLHDSSLTVAAQIQQLQGKVDTQAAEIQALKESSAADRAAINAATEQLRANTESTMVTMRQEAALLQTIEDKMAAIKEAIWQQTSAQLQEQRAFIVSNHDELVGKASRLEQAIDDNRAAAKKNTQELCDVIREEAQSEIQSLKDTINASIEQLRTYVDTNLQQHATQGQQALIGSNQTAAQESTDELGEAIRKKSARSVFGLIRLSQSVSTWPCATGWAARSSTSYTSHLVMAPPMAICCAVWATRPDW</sequence>
<dbReference type="Proteomes" id="UP000041254">
    <property type="component" value="Unassembled WGS sequence"/>
</dbReference>
<keyword evidence="1" id="KW-1133">Transmembrane helix</keyword>
<evidence type="ECO:0000313" key="3">
    <source>
        <dbReference type="Proteomes" id="UP000041254"/>
    </source>
</evidence>
<feature type="transmembrane region" description="Helical" evidence="1">
    <location>
        <begin position="52"/>
        <end position="78"/>
    </location>
</feature>
<reference evidence="2 3" key="1">
    <citation type="submission" date="2014-11" db="EMBL/GenBank/DDBJ databases">
        <authorList>
            <person name="Zhu J."/>
            <person name="Qi W."/>
            <person name="Song R."/>
        </authorList>
    </citation>
    <scope>NUCLEOTIDE SEQUENCE [LARGE SCALE GENOMIC DNA]</scope>
</reference>
<evidence type="ECO:0000313" key="2">
    <source>
        <dbReference type="EMBL" id="CEM34070.1"/>
    </source>
</evidence>